<dbReference type="PANTHER" id="PTHR11717:SF31">
    <property type="entry name" value="LOW MOLECULAR WEIGHT PROTEIN-TYROSINE-PHOSPHATASE ETP-RELATED"/>
    <property type="match status" value="1"/>
</dbReference>
<gene>
    <name evidence="3" type="ORF">OG913_11555</name>
</gene>
<feature type="compositionally biased region" description="Basic and acidic residues" evidence="1">
    <location>
        <begin position="1"/>
        <end position="15"/>
    </location>
</feature>
<organism evidence="3 4">
    <name type="scientific">Microbispora hainanensis</name>
    <dbReference type="NCBI Taxonomy" id="568844"/>
    <lineage>
        <taxon>Bacteria</taxon>
        <taxon>Bacillati</taxon>
        <taxon>Actinomycetota</taxon>
        <taxon>Actinomycetes</taxon>
        <taxon>Streptosporangiales</taxon>
        <taxon>Streptosporangiaceae</taxon>
        <taxon>Microbispora</taxon>
    </lineage>
</organism>
<dbReference type="Pfam" id="PF01451">
    <property type="entry name" value="LMWPc"/>
    <property type="match status" value="1"/>
</dbReference>
<keyword evidence="4" id="KW-1185">Reference proteome</keyword>
<feature type="compositionally biased region" description="Basic and acidic residues" evidence="1">
    <location>
        <begin position="27"/>
        <end position="40"/>
    </location>
</feature>
<dbReference type="EMBL" id="CP108085">
    <property type="protein sequence ID" value="WUP77617.1"/>
    <property type="molecule type" value="Genomic_DNA"/>
</dbReference>
<protein>
    <recommendedName>
        <fullName evidence="2">Phosphotyrosine protein phosphatase I domain-containing protein</fullName>
    </recommendedName>
</protein>
<dbReference type="InterPro" id="IPR050438">
    <property type="entry name" value="LMW_PTPase"/>
</dbReference>
<accession>A0ABZ1SYZ7</accession>
<proteinExistence type="predicted"/>
<dbReference type="InterPro" id="IPR023485">
    <property type="entry name" value="Ptyr_pPase"/>
</dbReference>
<evidence type="ECO:0000259" key="2">
    <source>
        <dbReference type="SMART" id="SM00226"/>
    </source>
</evidence>
<dbReference type="SMART" id="SM00226">
    <property type="entry name" value="LMWPc"/>
    <property type="match status" value="1"/>
</dbReference>
<dbReference type="Proteomes" id="UP001432011">
    <property type="component" value="Chromosome"/>
</dbReference>
<dbReference type="PANTHER" id="PTHR11717">
    <property type="entry name" value="LOW MOLECULAR WEIGHT PROTEIN TYROSINE PHOSPHATASE"/>
    <property type="match status" value="1"/>
</dbReference>
<dbReference type="InterPro" id="IPR036196">
    <property type="entry name" value="Ptyr_pPase_sf"/>
</dbReference>
<sequence length="234" mass="24806">MERTRDCDSARDHFRGGAGDRAAAHNPAREPDRDLVHGSHDPAGPGAGFRILFVCTGNICRSPLAERLTRAALGPGSPITVSSAGTHALPGRSMDEGARRELIRLGGDSEGFASRPLTSETVVAADLVLTASSEHRSHAVALHPRAAARTFTIAEFGALARAVPADEVLRHADPVRRAHALVAEARALRGLVRVEQPDIADPYRGSRRAYRAAARRIVESLAAPVALFTRAAAT</sequence>
<evidence type="ECO:0000313" key="3">
    <source>
        <dbReference type="EMBL" id="WUP77617.1"/>
    </source>
</evidence>
<dbReference type="Gene3D" id="3.40.50.2300">
    <property type="match status" value="1"/>
</dbReference>
<feature type="region of interest" description="Disordered" evidence="1">
    <location>
        <begin position="1"/>
        <end position="41"/>
    </location>
</feature>
<dbReference type="SUPFAM" id="SSF52788">
    <property type="entry name" value="Phosphotyrosine protein phosphatases I"/>
    <property type="match status" value="1"/>
</dbReference>
<reference evidence="3" key="1">
    <citation type="submission" date="2022-10" db="EMBL/GenBank/DDBJ databases">
        <title>The complete genomes of actinobacterial strains from the NBC collection.</title>
        <authorList>
            <person name="Joergensen T.S."/>
            <person name="Alvarez Arevalo M."/>
            <person name="Sterndorff E.B."/>
            <person name="Faurdal D."/>
            <person name="Vuksanovic O."/>
            <person name="Mourched A.-S."/>
            <person name="Charusanti P."/>
            <person name="Shaw S."/>
            <person name="Blin K."/>
            <person name="Weber T."/>
        </authorList>
    </citation>
    <scope>NUCLEOTIDE SEQUENCE</scope>
    <source>
        <strain evidence="3">NBC_00254</strain>
    </source>
</reference>
<feature type="domain" description="Phosphotyrosine protein phosphatase I" evidence="2">
    <location>
        <begin position="49"/>
        <end position="227"/>
    </location>
</feature>
<evidence type="ECO:0000313" key="4">
    <source>
        <dbReference type="Proteomes" id="UP001432011"/>
    </source>
</evidence>
<evidence type="ECO:0000256" key="1">
    <source>
        <dbReference type="SAM" id="MobiDB-lite"/>
    </source>
</evidence>
<name>A0ABZ1SYZ7_9ACTN</name>